<keyword evidence="2" id="KW-0175">Coiled coil</keyword>
<keyword evidence="1" id="KW-0863">Zinc-finger</keyword>
<reference evidence="5" key="2">
    <citation type="submission" date="2022-01" db="EMBL/GenBank/DDBJ databases">
        <authorList>
            <person name="Yamashiro T."/>
            <person name="Shiraishi A."/>
            <person name="Satake H."/>
            <person name="Nakayama K."/>
        </authorList>
    </citation>
    <scope>NUCLEOTIDE SEQUENCE</scope>
</reference>
<dbReference type="Gene3D" id="4.10.60.10">
    <property type="entry name" value="Zinc finger, CCHC-type"/>
    <property type="match status" value="1"/>
</dbReference>
<dbReference type="InterPro" id="IPR036875">
    <property type="entry name" value="Znf_CCHC_sf"/>
</dbReference>
<accession>A0ABQ5D4K8</accession>
<feature type="domain" description="CCHC-type" evidence="4">
    <location>
        <begin position="319"/>
        <end position="334"/>
    </location>
</feature>
<name>A0ABQ5D4K8_9ASTR</name>
<dbReference type="SUPFAM" id="SSF57756">
    <property type="entry name" value="Retrovirus zinc finger-like domains"/>
    <property type="match status" value="1"/>
</dbReference>
<dbReference type="EMBL" id="BQNB010014905">
    <property type="protein sequence ID" value="GJT33757.1"/>
    <property type="molecule type" value="Genomic_DNA"/>
</dbReference>
<feature type="coiled-coil region" evidence="2">
    <location>
        <begin position="471"/>
        <end position="498"/>
    </location>
</feature>
<feature type="region of interest" description="Disordered" evidence="3">
    <location>
        <begin position="597"/>
        <end position="627"/>
    </location>
</feature>
<organism evidence="5 6">
    <name type="scientific">Tanacetum coccineum</name>
    <dbReference type="NCBI Taxonomy" id="301880"/>
    <lineage>
        <taxon>Eukaryota</taxon>
        <taxon>Viridiplantae</taxon>
        <taxon>Streptophyta</taxon>
        <taxon>Embryophyta</taxon>
        <taxon>Tracheophyta</taxon>
        <taxon>Spermatophyta</taxon>
        <taxon>Magnoliopsida</taxon>
        <taxon>eudicotyledons</taxon>
        <taxon>Gunneridae</taxon>
        <taxon>Pentapetalae</taxon>
        <taxon>asterids</taxon>
        <taxon>campanulids</taxon>
        <taxon>Asterales</taxon>
        <taxon>Asteraceae</taxon>
        <taxon>Asteroideae</taxon>
        <taxon>Anthemideae</taxon>
        <taxon>Anthemidinae</taxon>
        <taxon>Tanacetum</taxon>
    </lineage>
</organism>
<evidence type="ECO:0000256" key="3">
    <source>
        <dbReference type="SAM" id="MobiDB-lite"/>
    </source>
</evidence>
<feature type="coiled-coil region" evidence="2">
    <location>
        <begin position="408"/>
        <end position="442"/>
    </location>
</feature>
<evidence type="ECO:0000256" key="2">
    <source>
        <dbReference type="SAM" id="Coils"/>
    </source>
</evidence>
<feature type="region of interest" description="Disordered" evidence="3">
    <location>
        <begin position="333"/>
        <end position="355"/>
    </location>
</feature>
<feature type="compositionally biased region" description="Polar residues" evidence="3">
    <location>
        <begin position="610"/>
        <end position="624"/>
    </location>
</feature>
<protein>
    <submittedName>
        <fullName evidence="5">Ribonuclease H-like domain-containing protein</fullName>
    </submittedName>
</protein>
<feature type="compositionally biased region" description="Basic and acidic residues" evidence="3">
    <location>
        <begin position="333"/>
        <end position="353"/>
    </location>
</feature>
<feature type="region of interest" description="Disordered" evidence="3">
    <location>
        <begin position="195"/>
        <end position="214"/>
    </location>
</feature>
<evidence type="ECO:0000313" key="5">
    <source>
        <dbReference type="EMBL" id="GJT33757.1"/>
    </source>
</evidence>
<feature type="compositionally biased region" description="Polar residues" evidence="3">
    <location>
        <begin position="204"/>
        <end position="214"/>
    </location>
</feature>
<dbReference type="Gene3D" id="1.10.287.1490">
    <property type="match status" value="1"/>
</dbReference>
<sequence length="1050" mass="118659">MDLEQNNSLAKLPLLKQEEGNSFKPIAQTTREADGTSTTTIHGDVTVEEKILKKQDLKARSILMMTLPSEHLLSFNKHKDAKSLFEAIEARFGGNEATKKTQMTLLKQMYETFSASSSESLDSIINRLQKIVSQLTILGKIITPEKLNLKFLRSLPTEWGMHVVVWRNKSDLGSISFDDLYNNFKIVEPEVKRSVTSSSNSGSQNLAFVSGHSSTNDGNTANVHVSTGSSPVSTASTNNSTACLSDAIVYAYLATQPNGSQVVHEDLDQIHEDDLDEMDLKWQLALLSMKARNFYQRTGKKIIINGSDTAGYDKKKVECFNCHKLGHFARECRNPKSQENRSRNQDSSRRTVNVEEASPKAMLAIDGTGFDWSYMAQEEASTNFALMAFSDSEVQNNKTCSKTCLKNYEDLKTQYDKLRVELRKSESDLSNYKRGLASVEERLVFYKKNESMLNDQIAVLKRDASYKDSDINGLEKQVERLKKEKEENQFKIDNYENASKSLDQMIGNQLVGNNKKGLGYNTVPPPLTGLFAPPSVDLSSSGIEKFKEPEFEGYGVKVTKSASENVSKEVKKTSDAPIIEDWVSDCDEDETVVLESLNVQKPKQADQPRKVSQNPRNNSTSWNTPKPKKLGVGFQFTPKACFVCGSFNHLIKDCDFHDKKMVQKPVLNNVKKVTGQREVRPVWTNAMRVNHQNFSNSKRNFAPKAVLTKSGLIPVSAARPINTAVHKPFANVAKPRTNVFQKAHSSLRRPFYQQTVLKNRNLSNQVNTANVISVNIVGKQGINVVKPTAYWAWRPKVKMINHVYKNTGFCVCKQFDYVDPTGRTTTGKESSNPFMAGSLPKTISSMIHISQEVILLKEERTVSKDSEVCKITKADGTSSFHEDFQALLRRLDRQGLFQLYSLVQERYKHCLLEGHDLDLWGDLKMMFNPNEEDDIWLNQHHYELLRWKLHEYSGVHSLFLDGTSIQINMLVDKKYPLKKEILKKMINLKIEAEEESNMASELIKFIKSQIAEQVNHKFRGGLLGIKELLQDMLLKNLVPLVKELSTVSYS</sequence>
<comment type="caution">
    <text evidence="5">The sequence shown here is derived from an EMBL/GenBank/DDBJ whole genome shotgun (WGS) entry which is preliminary data.</text>
</comment>
<evidence type="ECO:0000313" key="6">
    <source>
        <dbReference type="Proteomes" id="UP001151760"/>
    </source>
</evidence>
<dbReference type="SMART" id="SM00343">
    <property type="entry name" value="ZnF_C2HC"/>
    <property type="match status" value="2"/>
</dbReference>
<keyword evidence="1" id="KW-0479">Metal-binding</keyword>
<dbReference type="InterPro" id="IPR001878">
    <property type="entry name" value="Znf_CCHC"/>
</dbReference>
<gene>
    <name evidence="5" type="ORF">Tco_0924176</name>
</gene>
<dbReference type="Pfam" id="PF00098">
    <property type="entry name" value="zf-CCHC"/>
    <property type="match status" value="1"/>
</dbReference>
<dbReference type="PROSITE" id="PS50158">
    <property type="entry name" value="ZF_CCHC"/>
    <property type="match status" value="1"/>
</dbReference>
<keyword evidence="1" id="KW-0862">Zinc</keyword>
<dbReference type="Pfam" id="PF14223">
    <property type="entry name" value="Retrotran_gag_2"/>
    <property type="match status" value="1"/>
</dbReference>
<reference evidence="5" key="1">
    <citation type="journal article" date="2022" name="Int. J. Mol. Sci.">
        <title>Draft Genome of Tanacetum Coccineum: Genomic Comparison of Closely Related Tanacetum-Family Plants.</title>
        <authorList>
            <person name="Yamashiro T."/>
            <person name="Shiraishi A."/>
            <person name="Nakayama K."/>
            <person name="Satake H."/>
        </authorList>
    </citation>
    <scope>NUCLEOTIDE SEQUENCE</scope>
</reference>
<keyword evidence="6" id="KW-1185">Reference proteome</keyword>
<evidence type="ECO:0000256" key="1">
    <source>
        <dbReference type="PROSITE-ProRule" id="PRU00047"/>
    </source>
</evidence>
<proteinExistence type="predicted"/>
<dbReference type="Proteomes" id="UP001151760">
    <property type="component" value="Unassembled WGS sequence"/>
</dbReference>
<evidence type="ECO:0000259" key="4">
    <source>
        <dbReference type="PROSITE" id="PS50158"/>
    </source>
</evidence>